<reference evidence="2 3" key="1">
    <citation type="submission" date="2019-11" db="EMBL/GenBank/DDBJ databases">
        <authorList>
            <person name="Li X.-J."/>
            <person name="Feng X.-M."/>
        </authorList>
    </citation>
    <scope>NUCLEOTIDE SEQUENCE [LARGE SCALE GENOMIC DNA]</scope>
    <source>
        <strain evidence="2 3">XMNu-373</strain>
    </source>
</reference>
<protein>
    <recommendedName>
        <fullName evidence="4">DUF4352 domain-containing protein</fullName>
    </recommendedName>
</protein>
<dbReference type="AlphaFoldDB" id="A0A7K3M811"/>
<name>A0A7K3M811_9ACTN</name>
<keyword evidence="3" id="KW-1185">Reference proteome</keyword>
<comment type="caution">
    <text evidence="2">The sequence shown here is derived from an EMBL/GenBank/DDBJ whole genome shotgun (WGS) entry which is preliminary data.</text>
</comment>
<keyword evidence="1" id="KW-1133">Transmembrane helix</keyword>
<evidence type="ECO:0000256" key="1">
    <source>
        <dbReference type="SAM" id="Phobius"/>
    </source>
</evidence>
<sequence>MKHRRRTRRSVAGSVSVAAIIAAVLVIGHALDRVLPDSDDAARPFERAGVVGEPLDLRYGTIEIGAPVGSTRLDSGSRTFSTTGVYVVVPITFTAAHEPQTLSYAAVRDAEGRIFEAGSQRSPYSMNGATQPGIPRHAYVAVELPADAVAGAQLVLAPQPNDDNHRRDDVAVFDLGLTEADAQGWSADENGVAVETVAEGSGARP</sequence>
<keyword evidence="1" id="KW-0812">Transmembrane</keyword>
<evidence type="ECO:0008006" key="4">
    <source>
        <dbReference type="Google" id="ProtNLM"/>
    </source>
</evidence>
<dbReference type="EMBL" id="WLZY01000007">
    <property type="protein sequence ID" value="NDL59461.1"/>
    <property type="molecule type" value="Genomic_DNA"/>
</dbReference>
<dbReference type="Proteomes" id="UP000460435">
    <property type="component" value="Unassembled WGS sequence"/>
</dbReference>
<feature type="transmembrane region" description="Helical" evidence="1">
    <location>
        <begin position="12"/>
        <end position="31"/>
    </location>
</feature>
<evidence type="ECO:0000313" key="3">
    <source>
        <dbReference type="Proteomes" id="UP000460435"/>
    </source>
</evidence>
<dbReference type="RefSeq" id="WP_162452142.1">
    <property type="nucleotide sequence ID" value="NZ_WLZY01000007.1"/>
</dbReference>
<gene>
    <name evidence="2" type="ORF">F7O44_20520</name>
</gene>
<keyword evidence="1" id="KW-0472">Membrane</keyword>
<proteinExistence type="predicted"/>
<evidence type="ECO:0000313" key="2">
    <source>
        <dbReference type="EMBL" id="NDL59461.1"/>
    </source>
</evidence>
<accession>A0A7K3M811</accession>
<organism evidence="2 3">
    <name type="scientific">Phytoactinopolyspora mesophila</name>
    <dbReference type="NCBI Taxonomy" id="2650750"/>
    <lineage>
        <taxon>Bacteria</taxon>
        <taxon>Bacillati</taxon>
        <taxon>Actinomycetota</taxon>
        <taxon>Actinomycetes</taxon>
        <taxon>Jiangellales</taxon>
        <taxon>Jiangellaceae</taxon>
        <taxon>Phytoactinopolyspora</taxon>
    </lineage>
</organism>